<dbReference type="PROSITE" id="PS00893">
    <property type="entry name" value="NUDIX_BOX"/>
    <property type="match status" value="1"/>
</dbReference>
<dbReference type="SUPFAM" id="SSF55811">
    <property type="entry name" value="Nudix"/>
    <property type="match status" value="1"/>
</dbReference>
<name>A0A9P7KA37_9AGAR</name>
<dbReference type="GO" id="GO:0006754">
    <property type="term" value="P:ATP biosynthetic process"/>
    <property type="evidence" value="ECO:0007669"/>
    <property type="project" value="TreeGrafter"/>
</dbReference>
<evidence type="ECO:0000313" key="4">
    <source>
        <dbReference type="EMBL" id="KAG5641714.1"/>
    </source>
</evidence>
<keyword evidence="1" id="KW-0378">Hydrolase</keyword>
<protein>
    <recommendedName>
        <fullName evidence="3">Nudix hydrolase domain-containing protein</fullName>
    </recommendedName>
</protein>
<dbReference type="InterPro" id="IPR051325">
    <property type="entry name" value="Nudix_hydrolase_domain"/>
</dbReference>
<organism evidence="4 5">
    <name type="scientific">Asterophora parasitica</name>
    <dbReference type="NCBI Taxonomy" id="117018"/>
    <lineage>
        <taxon>Eukaryota</taxon>
        <taxon>Fungi</taxon>
        <taxon>Dikarya</taxon>
        <taxon>Basidiomycota</taxon>
        <taxon>Agaricomycotina</taxon>
        <taxon>Agaricomycetes</taxon>
        <taxon>Agaricomycetidae</taxon>
        <taxon>Agaricales</taxon>
        <taxon>Tricholomatineae</taxon>
        <taxon>Lyophyllaceae</taxon>
        <taxon>Asterophora</taxon>
    </lineage>
</organism>
<dbReference type="InterPro" id="IPR020084">
    <property type="entry name" value="NUDIX_hydrolase_CS"/>
</dbReference>
<keyword evidence="5" id="KW-1185">Reference proteome</keyword>
<gene>
    <name evidence="4" type="ORF">DXG03_004401</name>
</gene>
<proteinExistence type="predicted"/>
<reference evidence="4" key="2">
    <citation type="submission" date="2021-10" db="EMBL/GenBank/DDBJ databases">
        <title>Phylogenomics reveals ancestral predisposition of the termite-cultivated fungus Termitomyces towards a domesticated lifestyle.</title>
        <authorList>
            <person name="Auxier B."/>
            <person name="Grum-Grzhimaylo A."/>
            <person name="Cardenas M.E."/>
            <person name="Lodge J.D."/>
            <person name="Laessoe T."/>
            <person name="Pedersen O."/>
            <person name="Smith M.E."/>
            <person name="Kuyper T.W."/>
            <person name="Franco-Molano E.A."/>
            <person name="Baroni T.J."/>
            <person name="Aanen D.K."/>
        </authorList>
    </citation>
    <scope>NUCLEOTIDE SEQUENCE</scope>
    <source>
        <strain evidence="4">AP01</strain>
        <tissue evidence="4">Mycelium</tissue>
    </source>
</reference>
<comment type="caution">
    <text evidence="4">The sequence shown here is derived from an EMBL/GenBank/DDBJ whole genome shotgun (WGS) entry which is preliminary data.</text>
</comment>
<evidence type="ECO:0000259" key="3">
    <source>
        <dbReference type="PROSITE" id="PS51462"/>
    </source>
</evidence>
<dbReference type="InterPro" id="IPR015797">
    <property type="entry name" value="NUDIX_hydrolase-like_dom_sf"/>
</dbReference>
<evidence type="ECO:0000313" key="5">
    <source>
        <dbReference type="Proteomes" id="UP000775547"/>
    </source>
</evidence>
<feature type="region of interest" description="Disordered" evidence="2">
    <location>
        <begin position="166"/>
        <end position="191"/>
    </location>
</feature>
<dbReference type="PANTHER" id="PTHR21340:SF0">
    <property type="entry name" value="BIS(5'-NUCLEOSYL)-TETRAPHOSPHATASE [ASYMMETRICAL]"/>
    <property type="match status" value="1"/>
</dbReference>
<feature type="domain" description="Nudix hydrolase" evidence="3">
    <location>
        <begin position="1"/>
        <end position="156"/>
    </location>
</feature>
<dbReference type="GO" id="GO:0004081">
    <property type="term" value="F:bis(5'-nucleosyl)-tetraphosphatase (asymmetrical) activity"/>
    <property type="evidence" value="ECO:0007669"/>
    <property type="project" value="TreeGrafter"/>
</dbReference>
<dbReference type="Pfam" id="PF00293">
    <property type="entry name" value="NUDIX"/>
    <property type="match status" value="1"/>
</dbReference>
<dbReference type="OrthoDB" id="276276at2759"/>
<dbReference type="PROSITE" id="PS51462">
    <property type="entry name" value="NUDIX"/>
    <property type="match status" value="1"/>
</dbReference>
<reference evidence="4" key="1">
    <citation type="submission" date="2020-07" db="EMBL/GenBank/DDBJ databases">
        <authorList>
            <person name="Nieuwenhuis M."/>
            <person name="Van De Peppel L.J.J."/>
        </authorList>
    </citation>
    <scope>NUCLEOTIDE SEQUENCE</scope>
    <source>
        <strain evidence="4">AP01</strain>
        <tissue evidence="4">Mycelium</tissue>
    </source>
</reference>
<dbReference type="Gene3D" id="3.90.79.10">
    <property type="entry name" value="Nucleoside Triphosphate Pyrophosphohydrolase"/>
    <property type="match status" value="1"/>
</dbReference>
<dbReference type="Proteomes" id="UP000775547">
    <property type="component" value="Unassembled WGS sequence"/>
</dbReference>
<dbReference type="EMBL" id="JABCKV010000261">
    <property type="protein sequence ID" value="KAG5641714.1"/>
    <property type="molecule type" value="Genomic_DNA"/>
</dbReference>
<dbReference type="PANTHER" id="PTHR21340">
    <property type="entry name" value="DIADENOSINE 5,5-P1,P4-TETRAPHOSPHATE PYROPHOSPHOHYDROLASE MUTT"/>
    <property type="match status" value="1"/>
</dbReference>
<evidence type="ECO:0000256" key="1">
    <source>
        <dbReference type="ARBA" id="ARBA00022801"/>
    </source>
</evidence>
<accession>A0A9P7KA37</accession>
<dbReference type="AlphaFoldDB" id="A0A9P7KA37"/>
<evidence type="ECO:0000256" key="2">
    <source>
        <dbReference type="SAM" id="MobiDB-lite"/>
    </source>
</evidence>
<dbReference type="InterPro" id="IPR000086">
    <property type="entry name" value="NUDIX_hydrolase_dom"/>
</dbReference>
<sequence>MVIFQPSTHKVVVIYDTRDKYWFFPRGRKDMGESLETTAIREAYEESGYQAEFLPLYIPTQAPAPPSERSRYDLPNTEPFYVTMSSWSPRRGNRRMGGEYLTSWWIGQIPENAVHTKNTGMPDEQTYTSHLCTYEQAMGLVFGSERDVLRYAWAVYVHTLETQERQRRAQARQSQTPADNTEPKAARRATT</sequence>
<dbReference type="GO" id="GO:0006167">
    <property type="term" value="P:AMP biosynthetic process"/>
    <property type="evidence" value="ECO:0007669"/>
    <property type="project" value="TreeGrafter"/>
</dbReference>